<accession>A0A7Y6DXS8</accession>
<evidence type="ECO:0000256" key="3">
    <source>
        <dbReference type="ARBA" id="ARBA00022832"/>
    </source>
</evidence>
<protein>
    <recommendedName>
        <fullName evidence="5">Acyl-CoA synthetase</fullName>
    </recommendedName>
</protein>
<evidence type="ECO:0000313" key="7">
    <source>
        <dbReference type="EMBL" id="NUU17948.1"/>
    </source>
</evidence>
<dbReference type="PROSITE" id="PS00455">
    <property type="entry name" value="AMP_BINDING"/>
    <property type="match status" value="1"/>
</dbReference>
<sequence>MDEFHIPLRVEVDPSKNLNDLLADRVGRTPDSVLVEHKAQEGGPWIPLTSREFDAEIVAVAKGLVARGVQPGDRVGIMSRTRYEWSLIDWAVWAAGGVPVPLYETSSAEQVLWILTDADVSLLVVETAAHAAVVAEVRADAPTLREVLILDDGAIDTIVTAGASTPDAEITRRRGLAVLDDLATIIYTSGTTGRPKGVELTHGNFYLLTVNAVEDINEVFSEPGARTLLFMPLAHVFARFIEVLCIPAGAVLGHSPSTATLIEDLGSFRPTFILAVPRVFEKVYNSAEQKAAAAGKGSIFQRAAKTSIVYSRALDNAHGPSLWLRLQHKVADVLVLHRLRNALGGNARWAVSGGAPLGERLGHFYRGLGLNVLEGYGLTETTAPATVNRPGRGTKIGTVGLPLPGSGVRIAADGEVELQGVQVFRGYHNNEAATAEAMHDGWFRTGDLGSLDDEGYLRITGRKKEIIVTAGGKNVAPAVLEDRIRAHPLISQVVVVGDQRPFIGALITLDPEGVPGWLSAHGKPSMTLAEAAKDADVLASLDKAVEKANKAVSRAESVRKYRILESDLTIANGYLTPKLSIRRNEVLKDYAGEIDKLYEGPARD</sequence>
<evidence type="ECO:0000313" key="8">
    <source>
        <dbReference type="Proteomes" id="UP000565724"/>
    </source>
</evidence>
<keyword evidence="8" id="KW-1185">Reference proteome</keyword>
<dbReference type="PANTHER" id="PTHR43272:SF32">
    <property type="entry name" value="AMP-DEPENDENT SYNTHETASE_LIGASE DOMAIN-CONTAINING PROTEIN"/>
    <property type="match status" value="1"/>
</dbReference>
<dbReference type="PANTHER" id="PTHR43272">
    <property type="entry name" value="LONG-CHAIN-FATTY-ACID--COA LIGASE"/>
    <property type="match status" value="1"/>
</dbReference>
<comment type="caution">
    <text evidence="7">The sequence shown here is derived from an EMBL/GenBank/DDBJ whole genome shotgun (WGS) entry which is preliminary data.</text>
</comment>
<dbReference type="EMBL" id="JABMCI010000065">
    <property type="protein sequence ID" value="NUU17948.1"/>
    <property type="molecule type" value="Genomic_DNA"/>
</dbReference>
<organism evidence="7 8">
    <name type="scientific">Cellulomonas humilata</name>
    <dbReference type="NCBI Taxonomy" id="144055"/>
    <lineage>
        <taxon>Bacteria</taxon>
        <taxon>Bacillati</taxon>
        <taxon>Actinomycetota</taxon>
        <taxon>Actinomycetes</taxon>
        <taxon>Micrococcales</taxon>
        <taxon>Cellulomonadaceae</taxon>
        <taxon>Cellulomonas</taxon>
    </lineage>
</organism>
<dbReference type="Proteomes" id="UP000565724">
    <property type="component" value="Unassembled WGS sequence"/>
</dbReference>
<keyword evidence="4" id="KW-0443">Lipid metabolism</keyword>
<evidence type="ECO:0000256" key="5">
    <source>
        <dbReference type="ARBA" id="ARBA00032875"/>
    </source>
</evidence>
<name>A0A7Y6DXS8_9CELL</name>
<dbReference type="Pfam" id="PF00501">
    <property type="entry name" value="AMP-binding"/>
    <property type="match status" value="1"/>
</dbReference>
<feature type="domain" description="AMP-dependent synthetase/ligase" evidence="6">
    <location>
        <begin position="24"/>
        <end position="427"/>
    </location>
</feature>
<dbReference type="InterPro" id="IPR020845">
    <property type="entry name" value="AMP-binding_CS"/>
</dbReference>
<evidence type="ECO:0000259" key="6">
    <source>
        <dbReference type="Pfam" id="PF00501"/>
    </source>
</evidence>
<dbReference type="Gene3D" id="3.40.50.12780">
    <property type="entry name" value="N-terminal domain of ligase-like"/>
    <property type="match status" value="1"/>
</dbReference>
<keyword evidence="3" id="KW-0276">Fatty acid metabolism</keyword>
<dbReference type="SUPFAM" id="SSF56801">
    <property type="entry name" value="Acetyl-CoA synthetase-like"/>
    <property type="match status" value="1"/>
</dbReference>
<evidence type="ECO:0000256" key="2">
    <source>
        <dbReference type="ARBA" id="ARBA00022598"/>
    </source>
</evidence>
<evidence type="ECO:0000256" key="4">
    <source>
        <dbReference type="ARBA" id="ARBA00023098"/>
    </source>
</evidence>
<dbReference type="Pfam" id="PF23562">
    <property type="entry name" value="AMP-binding_C_3"/>
    <property type="match status" value="1"/>
</dbReference>
<dbReference type="InterPro" id="IPR000873">
    <property type="entry name" value="AMP-dep_synth/lig_dom"/>
</dbReference>
<reference evidence="7 8" key="1">
    <citation type="submission" date="2020-05" db="EMBL/GenBank/DDBJ databases">
        <title>Genome Sequencing of Type Strains.</title>
        <authorList>
            <person name="Lemaire J.F."/>
            <person name="Inderbitzin P."/>
            <person name="Gregorio O.A."/>
            <person name="Collins S.B."/>
            <person name="Wespe N."/>
            <person name="Knight-Connoni V."/>
        </authorList>
    </citation>
    <scope>NUCLEOTIDE SEQUENCE [LARGE SCALE GENOMIC DNA]</scope>
    <source>
        <strain evidence="7 8">ATCC 25174</strain>
    </source>
</reference>
<proteinExistence type="inferred from homology"/>
<keyword evidence="2 7" id="KW-0436">Ligase</keyword>
<dbReference type="GO" id="GO:0016020">
    <property type="term" value="C:membrane"/>
    <property type="evidence" value="ECO:0007669"/>
    <property type="project" value="TreeGrafter"/>
</dbReference>
<dbReference type="GO" id="GO:0004467">
    <property type="term" value="F:long-chain fatty acid-CoA ligase activity"/>
    <property type="evidence" value="ECO:0007669"/>
    <property type="project" value="TreeGrafter"/>
</dbReference>
<dbReference type="InterPro" id="IPR042099">
    <property type="entry name" value="ANL_N_sf"/>
</dbReference>
<dbReference type="CDD" id="cd05907">
    <property type="entry name" value="VL_LC_FACS_like"/>
    <property type="match status" value="1"/>
</dbReference>
<comment type="similarity">
    <text evidence="1">Belongs to the ATP-dependent AMP-binding enzyme family.</text>
</comment>
<gene>
    <name evidence="7" type="ORF">HP550_11880</name>
</gene>
<evidence type="ECO:0000256" key="1">
    <source>
        <dbReference type="ARBA" id="ARBA00006432"/>
    </source>
</evidence>
<dbReference type="AlphaFoldDB" id="A0A7Y6DXS8"/>
<dbReference type="RefSeq" id="WP_175347895.1">
    <property type="nucleotide sequence ID" value="NZ_JABMCI010000065.1"/>
</dbReference>